<gene>
    <name evidence="1" type="ORF">C3L33_06462</name>
</gene>
<sequence>MRESMLKMHVKPELDITASLIFKISYIRIFAGSNILFRIPMLLADEACVIPVKPLEIERAHQL</sequence>
<accession>A0A6A4LYW9</accession>
<evidence type="ECO:0000313" key="1">
    <source>
        <dbReference type="EMBL" id="KAE9461631.1"/>
    </source>
</evidence>
<reference evidence="1 2" key="1">
    <citation type="journal article" date="2019" name="Genome Biol. Evol.">
        <title>The Rhododendron genome and chromosomal organization provide insight into shared whole-genome duplications across the heath family (Ericaceae).</title>
        <authorList>
            <person name="Soza V.L."/>
            <person name="Lindsley D."/>
            <person name="Waalkes A."/>
            <person name="Ramage E."/>
            <person name="Patwardhan R.P."/>
            <person name="Burton J.N."/>
            <person name="Adey A."/>
            <person name="Kumar A."/>
            <person name="Qiu R."/>
            <person name="Shendure J."/>
            <person name="Hall B."/>
        </authorList>
    </citation>
    <scope>NUCLEOTIDE SEQUENCE [LARGE SCALE GENOMIC DNA]</scope>
    <source>
        <strain evidence="1">RSF 1966-606</strain>
    </source>
</reference>
<dbReference type="AlphaFoldDB" id="A0A6A4LYW9"/>
<feature type="non-terminal residue" evidence="1">
    <location>
        <position position="1"/>
    </location>
</feature>
<evidence type="ECO:0000313" key="2">
    <source>
        <dbReference type="Proteomes" id="UP000428333"/>
    </source>
</evidence>
<name>A0A6A4LYW9_9ERIC</name>
<keyword evidence="2" id="KW-1185">Reference proteome</keyword>
<protein>
    <submittedName>
        <fullName evidence="1">Uncharacterized protein</fullName>
    </submittedName>
</protein>
<organism evidence="1 2">
    <name type="scientific">Rhododendron williamsianum</name>
    <dbReference type="NCBI Taxonomy" id="262921"/>
    <lineage>
        <taxon>Eukaryota</taxon>
        <taxon>Viridiplantae</taxon>
        <taxon>Streptophyta</taxon>
        <taxon>Embryophyta</taxon>
        <taxon>Tracheophyta</taxon>
        <taxon>Spermatophyta</taxon>
        <taxon>Magnoliopsida</taxon>
        <taxon>eudicotyledons</taxon>
        <taxon>Gunneridae</taxon>
        <taxon>Pentapetalae</taxon>
        <taxon>asterids</taxon>
        <taxon>Ericales</taxon>
        <taxon>Ericaceae</taxon>
        <taxon>Ericoideae</taxon>
        <taxon>Rhodoreae</taxon>
        <taxon>Rhododendron</taxon>
    </lineage>
</organism>
<proteinExistence type="predicted"/>
<dbReference type="EMBL" id="QEFC01000955">
    <property type="protein sequence ID" value="KAE9461631.1"/>
    <property type="molecule type" value="Genomic_DNA"/>
</dbReference>
<comment type="caution">
    <text evidence="1">The sequence shown here is derived from an EMBL/GenBank/DDBJ whole genome shotgun (WGS) entry which is preliminary data.</text>
</comment>
<dbReference type="Proteomes" id="UP000428333">
    <property type="component" value="Linkage Group LG04"/>
</dbReference>